<dbReference type="EMBL" id="BPQQ01000084">
    <property type="protein sequence ID" value="GJE03607.1"/>
    <property type="molecule type" value="Genomic_DNA"/>
</dbReference>
<dbReference type="Pfam" id="PF13458">
    <property type="entry name" value="Peripla_BP_6"/>
    <property type="match status" value="1"/>
</dbReference>
<feature type="signal peptide" evidence="4">
    <location>
        <begin position="1"/>
        <end position="24"/>
    </location>
</feature>
<dbReference type="InterPro" id="IPR051010">
    <property type="entry name" value="BCAA_transport"/>
</dbReference>
<organism evidence="6 7">
    <name type="scientific">Methylobacterium isbiliense</name>
    <dbReference type="NCBI Taxonomy" id="315478"/>
    <lineage>
        <taxon>Bacteria</taxon>
        <taxon>Pseudomonadati</taxon>
        <taxon>Pseudomonadota</taxon>
        <taxon>Alphaproteobacteria</taxon>
        <taxon>Hyphomicrobiales</taxon>
        <taxon>Methylobacteriaceae</taxon>
        <taxon>Methylobacterium</taxon>
    </lineage>
</organism>
<dbReference type="CDD" id="cd06338">
    <property type="entry name" value="PBP1_ABC_ligand_binding-like"/>
    <property type="match status" value="1"/>
</dbReference>
<feature type="chain" id="PRO_5046616703" evidence="4">
    <location>
        <begin position="25"/>
        <end position="400"/>
    </location>
</feature>
<gene>
    <name evidence="6" type="primary">braC_8</name>
    <name evidence="6" type="ORF">GMJLKIPL_5564</name>
</gene>
<dbReference type="PANTHER" id="PTHR30483">
    <property type="entry name" value="LEUCINE-SPECIFIC-BINDING PROTEIN"/>
    <property type="match status" value="1"/>
</dbReference>
<keyword evidence="3" id="KW-0029">Amino-acid transport</keyword>
<protein>
    <submittedName>
        <fullName evidence="6">Leucine-, isoleucine-, valine-, threonine-, and alanine-binding protein</fullName>
    </submittedName>
</protein>
<evidence type="ECO:0000313" key="6">
    <source>
        <dbReference type="EMBL" id="GJE03607.1"/>
    </source>
</evidence>
<dbReference type="PANTHER" id="PTHR30483:SF37">
    <property type="entry name" value="ABC TRANSPORTER SUBSTRATE-BINDING PROTEIN"/>
    <property type="match status" value="1"/>
</dbReference>
<keyword evidence="2 4" id="KW-0732">Signal</keyword>
<evidence type="ECO:0000256" key="1">
    <source>
        <dbReference type="ARBA" id="ARBA00010062"/>
    </source>
</evidence>
<evidence type="ECO:0000256" key="3">
    <source>
        <dbReference type="ARBA" id="ARBA00022970"/>
    </source>
</evidence>
<reference evidence="6" key="2">
    <citation type="submission" date="2021-08" db="EMBL/GenBank/DDBJ databases">
        <authorList>
            <person name="Tani A."/>
            <person name="Ola A."/>
            <person name="Ogura Y."/>
            <person name="Katsura K."/>
            <person name="Hayashi T."/>
        </authorList>
    </citation>
    <scope>NUCLEOTIDE SEQUENCE</scope>
    <source>
        <strain evidence="6">DSM 17168</strain>
    </source>
</reference>
<feature type="domain" description="Leucine-binding protein" evidence="5">
    <location>
        <begin position="28"/>
        <end position="368"/>
    </location>
</feature>
<dbReference type="SUPFAM" id="SSF53822">
    <property type="entry name" value="Periplasmic binding protein-like I"/>
    <property type="match status" value="1"/>
</dbReference>
<keyword evidence="7" id="KW-1185">Reference proteome</keyword>
<comment type="caution">
    <text evidence="6">The sequence shown here is derived from an EMBL/GenBank/DDBJ whole genome shotgun (WGS) entry which is preliminary data.</text>
</comment>
<dbReference type="InterPro" id="IPR028081">
    <property type="entry name" value="Leu-bd"/>
</dbReference>
<reference evidence="6" key="1">
    <citation type="journal article" date="2021" name="Front. Microbiol.">
        <title>Comprehensive Comparative Genomics and Phenotyping of Methylobacterium Species.</title>
        <authorList>
            <person name="Alessa O."/>
            <person name="Ogura Y."/>
            <person name="Fujitani Y."/>
            <person name="Takami H."/>
            <person name="Hayashi T."/>
            <person name="Sahin N."/>
            <person name="Tani A."/>
        </authorList>
    </citation>
    <scope>NUCLEOTIDE SEQUENCE</scope>
    <source>
        <strain evidence="6">DSM 17168</strain>
    </source>
</reference>
<accession>A0ABQ4SKB7</accession>
<evidence type="ECO:0000259" key="5">
    <source>
        <dbReference type="Pfam" id="PF13458"/>
    </source>
</evidence>
<dbReference type="Gene3D" id="3.40.50.2300">
    <property type="match status" value="2"/>
</dbReference>
<dbReference type="InterPro" id="IPR028082">
    <property type="entry name" value="Peripla_BP_I"/>
</dbReference>
<comment type="similarity">
    <text evidence="1">Belongs to the leucine-binding protein family.</text>
</comment>
<proteinExistence type="inferred from homology"/>
<evidence type="ECO:0000256" key="4">
    <source>
        <dbReference type="SAM" id="SignalP"/>
    </source>
</evidence>
<evidence type="ECO:0000313" key="7">
    <source>
        <dbReference type="Proteomes" id="UP001055153"/>
    </source>
</evidence>
<name>A0ABQ4SKB7_9HYPH</name>
<keyword evidence="3" id="KW-0813">Transport</keyword>
<evidence type="ECO:0000256" key="2">
    <source>
        <dbReference type="ARBA" id="ARBA00022729"/>
    </source>
</evidence>
<dbReference type="Proteomes" id="UP001055153">
    <property type="component" value="Unassembled WGS sequence"/>
</dbReference>
<sequence>MAGAWTRRIVLGCLAAIIAAPPLAAQETLKIGAAISLSGNFSREGGLLRDGYELWRERLNAGGGLKAGGKTYKVQIVYYDDESKAQTSAQLTEKLVSDDGASFVFGPYSSGIATATAVISERYRALTLAPMATANSLYARGYKYIFTPSPLADQGLVPILELAKGLTPAPKTVAIVGPDDLFPNITSDGARKRAESLGFTVAYTGKYPKGANDLSAVATQIKSVTPDIILATGYVQDSILLIKSLRELQVSPKLIGLATAVGVQDFRTALGPAAEGVMGVDYWVPTLTWKDPLFDDSAGFAKAFEAKYAKPPTFHAASGAAAGVVLQLAIEKAGTVDPTAVRNTLLSMQGETFYGPFKFDANGVNTLAGLNVSQIIGGQPKVIFPVAVKQADPIYPRTGQ</sequence>